<sequence>MFSTVNPQHKPFISIFQFLKLLCESNCQIKTCSTPFHPTTTQVVQQCQFLQFIKIFGIIIDWLLEFGIKNATKFSIDSRIPVNFNKNTVSEINNVDIYKLIRRVVSQFICEELIGEEILLQHHHNVDSNIKNICTIWWIRYFYENPWNNGNNRIRWNGECLHSLTHLLEVVSIMLEILGSKIPRLNQEISRNDLNEKILKNLIILYDLLVKLDRFIIRALDEVVIPVVMVHLDLQTTNKPTKYVIINDPIILESLIMLTKLFNIPSALHVNKKSDDNCWKKLYAKKLVVSGFMDIALHQKHQQSTFSQLNTFTSTIRNVSDLFLIALIRSLAGFQEVACERAVVNRQGNLIPDYAAFKILPSNLQDVLAMLASDPTKETTALKQQLDRIALAIFFVCFTCDDQMLKKSTELSASLVYQALTRFITKYFSLDFLHGVSMIHFLYLYIISETECNNSSEFKPHTYSKIISSLQSTLVIQPNDVTDKSEISFIENIFFNYDSVFMPWVWKVCEGSWSLKEFGSNLMIRWLFLKFQDFQPLDIFFVINGNFCFNVNPKTRNLLKIGNLLFKNSFAVQILLINEIDKHIIEDKKLLFQNFAKFWTEILKLFGAPGIIENVPADWWPTINIIVLILGYHFDPVETLIGVTNLSGDTDNCRDEIITKTTRLTFIIHFLTIFSCIQNEIVMLEIRQHPMLLEALRQWALSSNQNINYDPNKFIENKPSSAVLAIVDIEVKSSIMGLLSLTIPSVEESNSVSNDCTKQEFVLFPTVNELDDIMNMFRREPSLFVGHICSIISTGFRPLTSGEFKQKTRLIYINIWNIFRDFIVSEIDNQFTWFMLSPIANAFEIMFKQSDADL</sequence>
<keyword evidence="2" id="KW-1185">Reference proteome</keyword>
<dbReference type="Proteomes" id="UP000789901">
    <property type="component" value="Unassembled WGS sequence"/>
</dbReference>
<organism evidence="1 2">
    <name type="scientific">Gigaspora margarita</name>
    <dbReference type="NCBI Taxonomy" id="4874"/>
    <lineage>
        <taxon>Eukaryota</taxon>
        <taxon>Fungi</taxon>
        <taxon>Fungi incertae sedis</taxon>
        <taxon>Mucoromycota</taxon>
        <taxon>Glomeromycotina</taxon>
        <taxon>Glomeromycetes</taxon>
        <taxon>Diversisporales</taxon>
        <taxon>Gigasporaceae</taxon>
        <taxon>Gigaspora</taxon>
    </lineage>
</organism>
<feature type="non-terminal residue" evidence="1">
    <location>
        <position position="1"/>
    </location>
</feature>
<reference evidence="1 2" key="1">
    <citation type="submission" date="2021-06" db="EMBL/GenBank/DDBJ databases">
        <authorList>
            <person name="Kallberg Y."/>
            <person name="Tangrot J."/>
            <person name="Rosling A."/>
        </authorList>
    </citation>
    <scope>NUCLEOTIDE SEQUENCE [LARGE SCALE GENOMIC DNA]</scope>
    <source>
        <strain evidence="1 2">120-4 pot B 10/14</strain>
    </source>
</reference>
<gene>
    <name evidence="1" type="ORF">GMARGA_LOCUS16139</name>
</gene>
<name>A0ABN7V9U0_GIGMA</name>
<evidence type="ECO:0000313" key="1">
    <source>
        <dbReference type="EMBL" id="CAG8748608.1"/>
    </source>
</evidence>
<evidence type="ECO:0000313" key="2">
    <source>
        <dbReference type="Proteomes" id="UP000789901"/>
    </source>
</evidence>
<protein>
    <submittedName>
        <fullName evidence="1">43810_t:CDS:1</fullName>
    </submittedName>
</protein>
<accession>A0ABN7V9U0</accession>
<proteinExistence type="predicted"/>
<dbReference type="EMBL" id="CAJVQB010011560">
    <property type="protein sequence ID" value="CAG8748608.1"/>
    <property type="molecule type" value="Genomic_DNA"/>
</dbReference>
<comment type="caution">
    <text evidence="1">The sequence shown here is derived from an EMBL/GenBank/DDBJ whole genome shotgun (WGS) entry which is preliminary data.</text>
</comment>
<feature type="non-terminal residue" evidence="1">
    <location>
        <position position="854"/>
    </location>
</feature>